<dbReference type="Pfam" id="PF01979">
    <property type="entry name" value="Amidohydro_1"/>
    <property type="match status" value="1"/>
</dbReference>
<evidence type="ECO:0000256" key="3">
    <source>
        <dbReference type="ARBA" id="ARBA00022833"/>
    </source>
</evidence>
<dbReference type="FunFam" id="3.20.20.140:FF:000014">
    <property type="entry name" value="5-methylthioadenosine/S-adenosylhomocysteine deaminase"/>
    <property type="match status" value="1"/>
</dbReference>
<feature type="domain" description="Amidohydrolase-related" evidence="5">
    <location>
        <begin position="55"/>
        <end position="405"/>
    </location>
</feature>
<keyword evidence="1 4" id="KW-0479">Metal-binding</keyword>
<feature type="binding site" evidence="4">
    <location>
        <position position="65"/>
    </location>
    <ligand>
        <name>Zn(2+)</name>
        <dbReference type="ChEBI" id="CHEBI:29105"/>
    </ligand>
</feature>
<feature type="binding site" evidence="4">
    <location>
        <position position="214"/>
    </location>
    <ligand>
        <name>Zn(2+)</name>
        <dbReference type="ChEBI" id="CHEBI:29105"/>
    </ligand>
</feature>
<dbReference type="AlphaFoldDB" id="A0A844FET5"/>
<accession>A0A844FET5</accession>
<reference evidence="7 8" key="1">
    <citation type="submission" date="2019-08" db="EMBL/GenBank/DDBJ databases">
        <title>In-depth cultivation of the pig gut microbiome towards novel bacterial diversity and tailored functional studies.</title>
        <authorList>
            <person name="Wylensek D."/>
            <person name="Hitch T.C.A."/>
            <person name="Clavel T."/>
        </authorList>
    </citation>
    <scope>NUCLEOTIDE SEQUENCE [LARGE SCALE GENOMIC DNA]</scope>
    <source>
        <strain evidence="7 8">Med78-601-WT-4W-RMD-3</strain>
    </source>
</reference>
<dbReference type="Proteomes" id="UP001108123">
    <property type="component" value="Unassembled WGS sequence"/>
</dbReference>
<dbReference type="SUPFAM" id="SSF51556">
    <property type="entry name" value="Metallo-dependent hydrolases"/>
    <property type="match status" value="1"/>
</dbReference>
<dbReference type="Gene3D" id="3.20.20.140">
    <property type="entry name" value="Metal-dependent hydrolases"/>
    <property type="match status" value="1"/>
</dbReference>
<keyword evidence="3 4" id="KW-0862">Zinc</keyword>
<dbReference type="Gene3D" id="2.30.40.10">
    <property type="entry name" value="Urease, subunit C, domain 1"/>
    <property type="match status" value="1"/>
</dbReference>
<feature type="binding site" evidence="4">
    <location>
        <position position="144"/>
    </location>
    <ligand>
        <name>substrate</name>
    </ligand>
</feature>
<evidence type="ECO:0000313" key="6">
    <source>
        <dbReference type="EMBL" id="MCG4564103.1"/>
    </source>
</evidence>
<evidence type="ECO:0000313" key="8">
    <source>
        <dbReference type="Proteomes" id="UP000462760"/>
    </source>
</evidence>
<dbReference type="EMBL" id="VULR01000002">
    <property type="protein sequence ID" value="MSS42498.1"/>
    <property type="molecule type" value="Genomic_DNA"/>
</dbReference>
<keyword evidence="9" id="KW-1185">Reference proteome</keyword>
<evidence type="ECO:0000256" key="4">
    <source>
        <dbReference type="HAMAP-Rule" id="MF_01281"/>
    </source>
</evidence>
<dbReference type="Proteomes" id="UP000462760">
    <property type="component" value="Unassembled WGS sequence"/>
</dbReference>
<comment type="function">
    <text evidence="4">Catalyzes the deamination of 5-methylthioadenosine and S-adenosyl-L-homocysteine into 5-methylthioinosine and S-inosyl-L-homocysteine, respectively. Is also able to deaminate adenosine.</text>
</comment>
<feature type="binding site" evidence="4">
    <location>
        <position position="187"/>
    </location>
    <ligand>
        <name>substrate</name>
    </ligand>
</feature>
<dbReference type="EC" id="3.5.4.31" evidence="4"/>
<feature type="binding site" evidence="4">
    <location>
        <position position="92"/>
    </location>
    <ligand>
        <name>substrate</name>
    </ligand>
</feature>
<dbReference type="InterPro" id="IPR032466">
    <property type="entry name" value="Metal_Hydrolase"/>
</dbReference>
<dbReference type="InterPro" id="IPR006680">
    <property type="entry name" value="Amidohydro-rel"/>
</dbReference>
<comment type="caution">
    <text evidence="7">The sequence shown here is derived from an EMBL/GenBank/DDBJ whole genome shotgun (WGS) entry which is preliminary data.</text>
</comment>
<dbReference type="GO" id="GO:0090614">
    <property type="term" value="F:5'-methylthioadenosine deaminase activity"/>
    <property type="evidence" value="ECO:0007669"/>
    <property type="project" value="UniProtKB-UniRule"/>
</dbReference>
<comment type="catalytic activity">
    <reaction evidence="4">
        <text>S-adenosyl-L-homocysteine + H2O + H(+) = S-inosyl-L-homocysteine + NH4(+)</text>
        <dbReference type="Rhea" id="RHEA:20716"/>
        <dbReference type="ChEBI" id="CHEBI:15377"/>
        <dbReference type="ChEBI" id="CHEBI:15378"/>
        <dbReference type="ChEBI" id="CHEBI:28938"/>
        <dbReference type="ChEBI" id="CHEBI:57856"/>
        <dbReference type="ChEBI" id="CHEBI:57985"/>
        <dbReference type="EC" id="3.5.4.28"/>
    </reaction>
</comment>
<keyword evidence="2 4" id="KW-0378">Hydrolase</keyword>
<dbReference type="HAMAP" id="MF_01281">
    <property type="entry name" value="MTA_SAH_deamin"/>
    <property type="match status" value="1"/>
</dbReference>
<dbReference type="GO" id="GO:0050270">
    <property type="term" value="F:S-adenosylhomocysteine deaminase activity"/>
    <property type="evidence" value="ECO:0007669"/>
    <property type="project" value="UniProtKB-UniRule"/>
</dbReference>
<comment type="similarity">
    <text evidence="4">Belongs to the metallo-dependent hydrolases superfamily. MTA/SAH deaminase family.</text>
</comment>
<dbReference type="InterPro" id="IPR023512">
    <property type="entry name" value="Deaminase_MtaD/DadD"/>
</dbReference>
<feature type="binding site" evidence="4">
    <location>
        <position position="217"/>
    </location>
    <ligand>
        <name>substrate</name>
    </ligand>
</feature>
<evidence type="ECO:0000313" key="9">
    <source>
        <dbReference type="Proteomes" id="UP001108123"/>
    </source>
</evidence>
<evidence type="ECO:0000313" key="7">
    <source>
        <dbReference type="EMBL" id="MSS42498.1"/>
    </source>
</evidence>
<evidence type="ECO:0000256" key="2">
    <source>
        <dbReference type="ARBA" id="ARBA00022801"/>
    </source>
</evidence>
<dbReference type="CDD" id="cd01298">
    <property type="entry name" value="ATZ_TRZ_like"/>
    <property type="match status" value="1"/>
</dbReference>
<organism evidence="7 8">
    <name type="scientific">Anaerosalibacter bizertensis</name>
    <dbReference type="NCBI Taxonomy" id="932217"/>
    <lineage>
        <taxon>Bacteria</taxon>
        <taxon>Bacillati</taxon>
        <taxon>Bacillota</taxon>
        <taxon>Tissierellia</taxon>
        <taxon>Tissierellales</taxon>
        <taxon>Sporanaerobacteraceae</taxon>
        <taxon>Anaerosalibacter</taxon>
    </lineage>
</organism>
<feature type="binding site" evidence="4">
    <location>
        <position position="302"/>
    </location>
    <ligand>
        <name>substrate</name>
    </ligand>
</feature>
<dbReference type="InterPro" id="IPR050287">
    <property type="entry name" value="MTA/SAH_deaminase"/>
</dbReference>
<proteinExistence type="inferred from homology"/>
<dbReference type="GO" id="GO:0046872">
    <property type="term" value="F:metal ion binding"/>
    <property type="evidence" value="ECO:0007669"/>
    <property type="project" value="UniProtKB-KW"/>
</dbReference>
<dbReference type="OrthoDB" id="9807210at2"/>
<dbReference type="EC" id="3.5.4.28" evidence="4"/>
<dbReference type="EMBL" id="JAKNID010000003">
    <property type="protein sequence ID" value="MCG4564103.1"/>
    <property type="molecule type" value="Genomic_DNA"/>
</dbReference>
<sequence>MNILIKNVTLLPMGEKIEPIENTNIYIVDKKIEHIGYLRGDIKVDKIIDGKGKVALPGLINAHTHIAMSLLRNYADDVPLHKWLTEKIWPVEAKLKAEDIYWGSMLSIVEMIQSGVTCFSDMYFFMDEVGKAVEESGIRGVLSRGLIEESGDNSEAINNEKLEDTKNLYNNWNGKADGRLKVMVAPHAPYTCGPSYIEKIMKLADELGAGIHIHLSETRKEVEDSFNQFNKSPIKHVHDLGLFKYPTLAAHCVHVSDEDIEILSENNVAVVNNPGSNLKLASGFAPVQKMLDSGVCVALGTDGSSSNNNLNMFEEINLAALINKGVTEDAVSVPAIKAIEMATINGAKALNWDKEIGSIEVGKKADLILIDMEKPHLYPKHNIVSAIAYSCQGSDVETVIVDGNIIMEGYEIKTIDVEKIMYNAEKSAKSLINR</sequence>
<dbReference type="InterPro" id="IPR011059">
    <property type="entry name" value="Metal-dep_hydrolase_composite"/>
</dbReference>
<gene>
    <name evidence="4" type="primary">mtaD</name>
    <name evidence="7" type="ORF">FYJ27_01935</name>
    <name evidence="6" type="ORF">L0P62_01435</name>
</gene>
<protein>
    <recommendedName>
        <fullName evidence="4">5-methylthioadenosine/S-adenosylhomocysteine deaminase</fullName>
        <shortName evidence="4">MTA/SAH deaminase</shortName>
        <ecNumber evidence="4">3.5.4.28</ecNumber>
        <ecNumber evidence="4">3.5.4.31</ecNumber>
    </recommendedName>
</protein>
<feature type="binding site" evidence="4">
    <location>
        <position position="63"/>
    </location>
    <ligand>
        <name>Zn(2+)</name>
        <dbReference type="ChEBI" id="CHEBI:29105"/>
    </ligand>
</feature>
<dbReference type="SUPFAM" id="SSF51338">
    <property type="entry name" value="Composite domain of metallo-dependent hydrolases"/>
    <property type="match status" value="1"/>
</dbReference>
<dbReference type="RefSeq" id="WP_154482345.1">
    <property type="nucleotide sequence ID" value="NZ_JAJBNW010000006.1"/>
</dbReference>
<evidence type="ECO:0000256" key="1">
    <source>
        <dbReference type="ARBA" id="ARBA00022723"/>
    </source>
</evidence>
<dbReference type="PANTHER" id="PTHR43794">
    <property type="entry name" value="AMINOHYDROLASE SSNA-RELATED"/>
    <property type="match status" value="1"/>
</dbReference>
<name>A0A844FET5_9FIRM</name>
<feature type="binding site" evidence="4">
    <location>
        <position position="302"/>
    </location>
    <ligand>
        <name>Zn(2+)</name>
        <dbReference type="ChEBI" id="CHEBI:29105"/>
    </ligand>
</feature>
<evidence type="ECO:0000259" key="5">
    <source>
        <dbReference type="Pfam" id="PF01979"/>
    </source>
</evidence>
<comment type="caution">
    <text evidence="4">Lacks conserved residue(s) required for the propagation of feature annotation.</text>
</comment>
<reference evidence="6" key="2">
    <citation type="submission" date="2022-01" db="EMBL/GenBank/DDBJ databases">
        <title>Collection of gut derived symbiotic bacterial strains cultured from healthy donors.</title>
        <authorList>
            <person name="Lin H."/>
            <person name="Kohout C."/>
            <person name="Waligurski E."/>
            <person name="Pamer E.G."/>
        </authorList>
    </citation>
    <scope>NUCLEOTIDE SEQUENCE</scope>
    <source>
        <strain evidence="6">MSK.14.39</strain>
    </source>
</reference>
<comment type="cofactor">
    <cofactor evidence="4">
        <name>Zn(2+)</name>
        <dbReference type="ChEBI" id="CHEBI:29105"/>
    </cofactor>
    <text evidence="4">Binds 1 zinc ion per subunit.</text>
</comment>
<dbReference type="PANTHER" id="PTHR43794:SF11">
    <property type="entry name" value="AMIDOHYDROLASE-RELATED DOMAIN-CONTAINING PROTEIN"/>
    <property type="match status" value="1"/>
</dbReference>
<comment type="catalytic activity">
    <reaction evidence="4">
        <text>S-methyl-5'-thioadenosine + H2O + H(+) = S-methyl-5'-thioinosine + NH4(+)</text>
        <dbReference type="Rhea" id="RHEA:25025"/>
        <dbReference type="ChEBI" id="CHEBI:15377"/>
        <dbReference type="ChEBI" id="CHEBI:15378"/>
        <dbReference type="ChEBI" id="CHEBI:17509"/>
        <dbReference type="ChEBI" id="CHEBI:28938"/>
        <dbReference type="ChEBI" id="CHEBI:48595"/>
        <dbReference type="EC" id="3.5.4.31"/>
    </reaction>
</comment>